<keyword evidence="18" id="KW-1185">Reference proteome</keyword>
<evidence type="ECO:0000313" key="17">
    <source>
        <dbReference type="EMBL" id="CEL66870.1"/>
    </source>
</evidence>
<feature type="compositionally biased region" description="Polar residues" evidence="15">
    <location>
        <begin position="476"/>
        <end position="485"/>
    </location>
</feature>
<evidence type="ECO:0000256" key="14">
    <source>
        <dbReference type="ARBA" id="ARBA00023242"/>
    </source>
</evidence>
<evidence type="ECO:0000313" key="18">
    <source>
        <dbReference type="Proteomes" id="UP000007494"/>
    </source>
</evidence>
<evidence type="ECO:0000256" key="2">
    <source>
        <dbReference type="ARBA" id="ARBA00004123"/>
    </source>
</evidence>
<dbReference type="OMA" id="RFQYIAM"/>
<gene>
    <name evidence="17" type="ORF">BN1204_026760</name>
    <name evidence="16" type="ORF">NCLIV_026760</name>
</gene>
<keyword evidence="11" id="KW-0694">RNA-binding</keyword>
<dbReference type="eggNOG" id="KOG0304">
    <property type="taxonomic scope" value="Eukaryota"/>
</dbReference>
<protein>
    <recommendedName>
        <fullName evidence="5">poly(A)-specific ribonuclease</fullName>
        <ecNumber evidence="5">3.1.13.4</ecNumber>
    </recommendedName>
</protein>
<evidence type="ECO:0000256" key="8">
    <source>
        <dbReference type="ARBA" id="ARBA00022723"/>
    </source>
</evidence>
<accession>F0VGP4</accession>
<dbReference type="RefSeq" id="XP_003882920.1">
    <property type="nucleotide sequence ID" value="XM_003882871.1"/>
</dbReference>
<feature type="region of interest" description="Disordered" evidence="15">
    <location>
        <begin position="630"/>
        <end position="658"/>
    </location>
</feature>
<proteinExistence type="inferred from homology"/>
<evidence type="ECO:0000256" key="10">
    <source>
        <dbReference type="ARBA" id="ARBA00022839"/>
    </source>
</evidence>
<evidence type="ECO:0000256" key="7">
    <source>
        <dbReference type="ARBA" id="ARBA00022722"/>
    </source>
</evidence>
<feature type="compositionally biased region" description="Low complexity" evidence="15">
    <location>
        <begin position="314"/>
        <end position="343"/>
    </location>
</feature>
<dbReference type="Gene3D" id="3.30.420.10">
    <property type="entry name" value="Ribonuclease H-like superfamily/Ribonuclease H"/>
    <property type="match status" value="1"/>
</dbReference>
<reference evidence="16" key="1">
    <citation type="submission" date="2011-02" db="EMBL/GenBank/DDBJ databases">
        <authorList>
            <person name="Aslett M."/>
        </authorList>
    </citation>
    <scope>NUCLEOTIDE SEQUENCE</scope>
    <source>
        <strain evidence="16">Liverpool</strain>
    </source>
</reference>
<keyword evidence="7" id="KW-0540">Nuclease</keyword>
<dbReference type="EMBL" id="LN714482">
    <property type="protein sequence ID" value="CEL66870.1"/>
    <property type="molecule type" value="Genomic_DNA"/>
</dbReference>
<dbReference type="InterPro" id="IPR006941">
    <property type="entry name" value="RNase_CAF1"/>
</dbReference>
<feature type="region of interest" description="Disordered" evidence="15">
    <location>
        <begin position="450"/>
        <end position="491"/>
    </location>
</feature>
<feature type="region of interest" description="Disordered" evidence="15">
    <location>
        <begin position="271"/>
        <end position="370"/>
    </location>
</feature>
<reference evidence="16" key="2">
    <citation type="submission" date="2011-03" db="EMBL/GenBank/DDBJ databases">
        <title>Comparative genomics and transcriptomics of Neospora caninum and Toxoplasma gondii.</title>
        <authorList>
            <person name="Reid A.J."/>
            <person name="Sohal A."/>
            <person name="Harris D."/>
            <person name="Quail M."/>
            <person name="Sanders M."/>
            <person name="Berriman M."/>
            <person name="Wastling J.M."/>
            <person name="Pain A."/>
        </authorList>
    </citation>
    <scope>NUCLEOTIDE SEQUENCE</scope>
    <source>
        <strain evidence="16">Liverpool</strain>
    </source>
</reference>
<evidence type="ECO:0000256" key="15">
    <source>
        <dbReference type="SAM" id="MobiDB-lite"/>
    </source>
</evidence>
<dbReference type="AlphaFoldDB" id="F0VGP4"/>
<comment type="similarity">
    <text evidence="4">Belongs to the CAF1 family.</text>
</comment>
<dbReference type="GeneID" id="13442839"/>
<evidence type="ECO:0000256" key="9">
    <source>
        <dbReference type="ARBA" id="ARBA00022801"/>
    </source>
</evidence>
<evidence type="ECO:0000256" key="13">
    <source>
        <dbReference type="ARBA" id="ARBA00023163"/>
    </source>
</evidence>
<evidence type="ECO:0000256" key="12">
    <source>
        <dbReference type="ARBA" id="ARBA00023015"/>
    </source>
</evidence>
<comment type="catalytic activity">
    <reaction evidence="1">
        <text>Exonucleolytic cleavage of poly(A) to 5'-AMP.</text>
        <dbReference type="EC" id="3.1.13.4"/>
    </reaction>
</comment>
<dbReference type="GO" id="GO:0005737">
    <property type="term" value="C:cytoplasm"/>
    <property type="evidence" value="ECO:0007669"/>
    <property type="project" value="UniProtKB-SubCell"/>
</dbReference>
<keyword evidence="12" id="KW-0805">Transcription regulation</keyword>
<dbReference type="EMBL" id="FR823389">
    <property type="protein sequence ID" value="CBZ52888.1"/>
    <property type="molecule type" value="Genomic_DNA"/>
</dbReference>
<feature type="compositionally biased region" description="Polar residues" evidence="15">
    <location>
        <begin position="648"/>
        <end position="658"/>
    </location>
</feature>
<keyword evidence="6" id="KW-0963">Cytoplasm</keyword>
<evidence type="ECO:0000256" key="1">
    <source>
        <dbReference type="ARBA" id="ARBA00001663"/>
    </source>
</evidence>
<dbReference type="InParanoid" id="F0VGP4"/>
<keyword evidence="9" id="KW-0378">Hydrolase</keyword>
<organism evidence="16 18">
    <name type="scientific">Neospora caninum (strain Liverpool)</name>
    <dbReference type="NCBI Taxonomy" id="572307"/>
    <lineage>
        <taxon>Eukaryota</taxon>
        <taxon>Sar</taxon>
        <taxon>Alveolata</taxon>
        <taxon>Apicomplexa</taxon>
        <taxon>Conoidasida</taxon>
        <taxon>Coccidia</taxon>
        <taxon>Eucoccidiorida</taxon>
        <taxon>Eimeriorina</taxon>
        <taxon>Sarcocystidae</taxon>
        <taxon>Neospora</taxon>
    </lineage>
</organism>
<keyword evidence="13" id="KW-0804">Transcription</keyword>
<dbReference type="GO" id="GO:0003723">
    <property type="term" value="F:RNA binding"/>
    <property type="evidence" value="ECO:0007669"/>
    <property type="project" value="UniProtKB-KW"/>
</dbReference>
<evidence type="ECO:0000256" key="5">
    <source>
        <dbReference type="ARBA" id="ARBA00012161"/>
    </source>
</evidence>
<dbReference type="InterPro" id="IPR039637">
    <property type="entry name" value="CNOT7/CNOT8/Pop2"/>
</dbReference>
<dbReference type="FunFam" id="3.30.420.10:FF:000048">
    <property type="entry name" value="CCR4-associated factor 1, putative"/>
    <property type="match status" value="1"/>
</dbReference>
<dbReference type="PANTHER" id="PTHR10797">
    <property type="entry name" value="CCR4-NOT TRANSCRIPTION COMPLEX SUBUNIT"/>
    <property type="match status" value="1"/>
</dbReference>
<feature type="compositionally biased region" description="Low complexity" evidence="15">
    <location>
        <begin position="274"/>
        <end position="288"/>
    </location>
</feature>
<feature type="compositionally biased region" description="Polar residues" evidence="15">
    <location>
        <begin position="519"/>
        <end position="538"/>
    </location>
</feature>
<reference evidence="17" key="4">
    <citation type="journal article" date="2015" name="PLoS ONE">
        <title>Comprehensive Evaluation of Toxoplasma gondii VEG and Neospora caninum LIV Genomes with Tachyzoite Stage Transcriptome and Proteome Defines Novel Transcript Features.</title>
        <authorList>
            <person name="Ramaprasad A."/>
            <person name="Mourier T."/>
            <person name="Naeem R."/>
            <person name="Malas T.B."/>
            <person name="Moussa E."/>
            <person name="Panigrahi A."/>
            <person name="Vermont S.J."/>
            <person name="Otto T.D."/>
            <person name="Wastling J."/>
            <person name="Pain A."/>
        </authorList>
    </citation>
    <scope>NUCLEOTIDE SEQUENCE</scope>
    <source>
        <strain evidence="17">Liverpool</strain>
    </source>
</reference>
<sequence length="658" mass="68038">MNGECGERGQIIEVWGHNLEEEFARIRDVVERFQYIAMDTEFPGIVARPTGNVTDYNYQTVKYNVDLLKVIQLGITFADAEGNLAEGTSTWQFNFRFDLNEDMYAQDSIDFLKQSGIDFDKQQKKGIDVQDFGELIMNSGLVMNEDVKWISFHGCYDFGYLLKLLTCAPLPHSESQFFELLHDFFPSLYDIKYLLRSIHNFNLSGGCSLQKIAEHLQVTRIGPQHQAGSDSLVTCRTFFKLIELYFGSCIDDCGYSGVIYGLGMSLPKHSRGGSSHQLPSVSSFPSSRSSDHAGRGARVGKARANDESEDDRASGPAAGSGATSASFSSSLAGGASGAQSGSGLNHGNHLPFHHGSHASHQPGHLLNSHMNTFSASSSASLVSGSTGPASTPEFVPSSLHSANSLHGNQLPLSNTSLSLLASPNNGSSGLASGHGSFLLGATGAQGTSGAAAASVHSRPSRQVLGASSGGSGSSSTTHLRSQRGNLTAGLLPSGGPQLFGLQAGLSTAAAAPGLGDTAGTHQGQGPHSAENASFNSGTLIAPAEGGRGPLRLPLAGSGGVLPLSGARGSCGRSASFLAQERDRASGPAAPGLSSGLLVLQANGGVAEGTEATKGVGAWSAGSEKASGGFAGSMWGGANAEGERKKSSLGPTGSASQQE</sequence>
<dbReference type="SUPFAM" id="SSF53098">
    <property type="entry name" value="Ribonuclease H-like"/>
    <property type="match status" value="1"/>
</dbReference>
<dbReference type="GO" id="GO:0004535">
    <property type="term" value="F:poly(A)-specific ribonuclease activity"/>
    <property type="evidence" value="ECO:0007669"/>
    <property type="project" value="UniProtKB-EC"/>
</dbReference>
<keyword evidence="10" id="KW-0269">Exonuclease</keyword>
<evidence type="ECO:0000256" key="6">
    <source>
        <dbReference type="ARBA" id="ARBA00022490"/>
    </source>
</evidence>
<keyword evidence="14" id="KW-0539">Nucleus</keyword>
<dbReference type="Pfam" id="PF04857">
    <property type="entry name" value="CAF1"/>
    <property type="match status" value="2"/>
</dbReference>
<dbReference type="InterPro" id="IPR012337">
    <property type="entry name" value="RNaseH-like_sf"/>
</dbReference>
<dbReference type="EC" id="3.1.13.4" evidence="5"/>
<dbReference type="Proteomes" id="UP000007494">
    <property type="component" value="Chromosome VIIb"/>
</dbReference>
<comment type="subcellular location">
    <subcellularLocation>
        <location evidence="3">Cytoplasm</location>
    </subcellularLocation>
    <subcellularLocation>
        <location evidence="2">Nucleus</location>
    </subcellularLocation>
</comment>
<dbReference type="OrthoDB" id="332090at2759"/>
<dbReference type="GO" id="GO:0046872">
    <property type="term" value="F:metal ion binding"/>
    <property type="evidence" value="ECO:0007669"/>
    <property type="project" value="UniProtKB-KW"/>
</dbReference>
<evidence type="ECO:0000256" key="4">
    <source>
        <dbReference type="ARBA" id="ARBA00008372"/>
    </source>
</evidence>
<dbReference type="GO" id="GO:0030014">
    <property type="term" value="C:CCR4-NOT complex"/>
    <property type="evidence" value="ECO:0007669"/>
    <property type="project" value="InterPro"/>
</dbReference>
<reference evidence="18" key="3">
    <citation type="journal article" date="2012" name="PLoS Pathog.">
        <title>Comparative genomics of the apicomplexan parasites Toxoplasma gondii and Neospora caninum: Coccidia differing in host range and transmission strategy.</title>
        <authorList>
            <person name="Reid A.J."/>
            <person name="Vermont S.J."/>
            <person name="Cotton J.A."/>
            <person name="Harris D."/>
            <person name="Hill-Cawthorne G.A."/>
            <person name="Konen-Waisman S."/>
            <person name="Latham S.M."/>
            <person name="Mourier T."/>
            <person name="Norton R."/>
            <person name="Quail M.A."/>
            <person name="Sanders M."/>
            <person name="Shanmugam D."/>
            <person name="Sohal A."/>
            <person name="Wasmuth J.D."/>
            <person name="Brunk B."/>
            <person name="Grigg M.E."/>
            <person name="Howard J.C."/>
            <person name="Parkinson J."/>
            <person name="Roos D.S."/>
            <person name="Trees A.J."/>
            <person name="Berriman M."/>
            <person name="Pain A."/>
            <person name="Wastling J.M."/>
        </authorList>
    </citation>
    <scope>NUCLEOTIDE SEQUENCE [LARGE SCALE GENOMIC DNA]</scope>
    <source>
        <strain evidence="18">Liverpool</strain>
    </source>
</reference>
<evidence type="ECO:0000256" key="11">
    <source>
        <dbReference type="ARBA" id="ARBA00022884"/>
    </source>
</evidence>
<name>F0VGP4_NEOCL</name>
<dbReference type="GO" id="GO:0005634">
    <property type="term" value="C:nucleus"/>
    <property type="evidence" value="ECO:0007669"/>
    <property type="project" value="UniProtKB-SubCell"/>
</dbReference>
<keyword evidence="8" id="KW-0479">Metal-binding</keyword>
<evidence type="ECO:0000313" key="16">
    <source>
        <dbReference type="EMBL" id="CBZ52888.1"/>
    </source>
</evidence>
<dbReference type="InterPro" id="IPR036397">
    <property type="entry name" value="RNaseH_sf"/>
</dbReference>
<feature type="region of interest" description="Disordered" evidence="15">
    <location>
        <begin position="512"/>
        <end position="544"/>
    </location>
</feature>
<evidence type="ECO:0000256" key="3">
    <source>
        <dbReference type="ARBA" id="ARBA00004496"/>
    </source>
</evidence>
<dbReference type="VEuPathDB" id="ToxoDB:NCLIV_026760"/>